<dbReference type="InterPro" id="IPR001810">
    <property type="entry name" value="F-box_dom"/>
</dbReference>
<evidence type="ECO:0000259" key="1">
    <source>
        <dbReference type="PROSITE" id="PS50181"/>
    </source>
</evidence>
<organism evidence="2 3">
    <name type="scientific">Microctonus hyperodae</name>
    <name type="common">Parasitoid wasp</name>
    <dbReference type="NCBI Taxonomy" id="165561"/>
    <lineage>
        <taxon>Eukaryota</taxon>
        <taxon>Metazoa</taxon>
        <taxon>Ecdysozoa</taxon>
        <taxon>Arthropoda</taxon>
        <taxon>Hexapoda</taxon>
        <taxon>Insecta</taxon>
        <taxon>Pterygota</taxon>
        <taxon>Neoptera</taxon>
        <taxon>Endopterygota</taxon>
        <taxon>Hymenoptera</taxon>
        <taxon>Apocrita</taxon>
        <taxon>Ichneumonoidea</taxon>
        <taxon>Braconidae</taxon>
        <taxon>Euphorinae</taxon>
        <taxon>Microctonus</taxon>
    </lineage>
</organism>
<evidence type="ECO:0000313" key="3">
    <source>
        <dbReference type="Proteomes" id="UP001168972"/>
    </source>
</evidence>
<dbReference type="InterPro" id="IPR036047">
    <property type="entry name" value="F-box-like_dom_sf"/>
</dbReference>
<feature type="domain" description="F-box" evidence="1">
    <location>
        <begin position="1"/>
        <end position="52"/>
    </location>
</feature>
<dbReference type="SUPFAM" id="SSF52047">
    <property type="entry name" value="RNI-like"/>
    <property type="match status" value="1"/>
</dbReference>
<reference evidence="2" key="1">
    <citation type="journal article" date="2023" name="bioRxiv">
        <title>Scaffold-level genome assemblies of two parasitoid biocontrol wasps reveal the parthenogenesis mechanism and an associated novel virus.</title>
        <authorList>
            <person name="Inwood S."/>
            <person name="Skelly J."/>
            <person name="Guhlin J."/>
            <person name="Harrop T."/>
            <person name="Goldson S."/>
            <person name="Dearden P."/>
        </authorList>
    </citation>
    <scope>NUCLEOTIDE SEQUENCE</scope>
    <source>
        <strain evidence="2">Lincoln</strain>
        <tissue evidence="2">Whole body</tissue>
    </source>
</reference>
<proteinExistence type="predicted"/>
<dbReference type="Gene3D" id="1.20.1280.50">
    <property type="match status" value="1"/>
</dbReference>
<keyword evidence="3" id="KW-1185">Reference proteome</keyword>
<dbReference type="EMBL" id="JAQQBR010000006">
    <property type="protein sequence ID" value="KAK0174526.1"/>
    <property type="molecule type" value="Genomic_DNA"/>
</dbReference>
<dbReference type="AlphaFoldDB" id="A0AA39FS48"/>
<dbReference type="Proteomes" id="UP001168972">
    <property type="component" value="Unassembled WGS sequence"/>
</dbReference>
<protein>
    <recommendedName>
        <fullName evidence="1">F-box domain-containing protein</fullName>
    </recommendedName>
</protein>
<reference evidence="2" key="2">
    <citation type="submission" date="2023-03" db="EMBL/GenBank/DDBJ databases">
        <authorList>
            <person name="Inwood S.N."/>
            <person name="Skelly J.G."/>
            <person name="Guhlin J."/>
            <person name="Harrop T.W.R."/>
            <person name="Goldson S.G."/>
            <person name="Dearden P.K."/>
        </authorList>
    </citation>
    <scope>NUCLEOTIDE SEQUENCE</scope>
    <source>
        <strain evidence="2">Lincoln</strain>
        <tissue evidence="2">Whole body</tissue>
    </source>
</reference>
<sequence>MITIDHLDIGLLTKIFSYLDPLSLLCCERVSRKWKITHLISQRPIKRLFYSLIPPGERTHFTYIKKNCMDIESSDFIFLQGLLQAFQNSIQQLYLRATYQSTYPSSIMPDSIIRSLRKLKILNSVGIDYENNFELNQLIRYLPCHNIHHLLFDFNDDSIDTRQAITCLINLINRAPDLVTLHLMNPPARTIYMINKICDLRGLYIIGGVIHSSFDIIKLNNLQILSIHDCYTIDNDYVKKIVSNCRKLHTVEITHCAYVNYDGINEFIKLPGLRCFATSYMDKEIFKKLSNLNYIYCNLEFSMFETYRDMLYFLLRSKNLRTFDFNSEICNNIMSKLVLKLGAKAEVKIHRLFYYHHWGQYFYI</sequence>
<comment type="caution">
    <text evidence="2">The sequence shown here is derived from an EMBL/GenBank/DDBJ whole genome shotgun (WGS) entry which is preliminary data.</text>
</comment>
<evidence type="ECO:0000313" key="2">
    <source>
        <dbReference type="EMBL" id="KAK0174526.1"/>
    </source>
</evidence>
<accession>A0AA39FS48</accession>
<dbReference type="Pfam" id="PF12937">
    <property type="entry name" value="F-box-like"/>
    <property type="match status" value="1"/>
</dbReference>
<name>A0AA39FS48_MICHY</name>
<dbReference type="Gene3D" id="3.80.10.10">
    <property type="entry name" value="Ribonuclease Inhibitor"/>
    <property type="match status" value="1"/>
</dbReference>
<gene>
    <name evidence="2" type="ORF">PV327_010286</name>
</gene>
<dbReference type="SUPFAM" id="SSF81383">
    <property type="entry name" value="F-box domain"/>
    <property type="match status" value="1"/>
</dbReference>
<dbReference type="InterPro" id="IPR032675">
    <property type="entry name" value="LRR_dom_sf"/>
</dbReference>
<dbReference type="PROSITE" id="PS50181">
    <property type="entry name" value="FBOX"/>
    <property type="match status" value="1"/>
</dbReference>